<dbReference type="Proteomes" id="UP001162029">
    <property type="component" value="Unassembled WGS sequence"/>
</dbReference>
<dbReference type="InterPro" id="IPR011856">
    <property type="entry name" value="tRNA_endonuc-like_dom_sf"/>
</dbReference>
<evidence type="ECO:0000259" key="5">
    <source>
        <dbReference type="Pfam" id="PF01974"/>
    </source>
</evidence>
<dbReference type="EC" id="4.6.1.16" evidence="2"/>
<evidence type="ECO:0000256" key="1">
    <source>
        <dbReference type="ARBA" id="ARBA00008078"/>
    </source>
</evidence>
<name>A0AAV0V3N9_9STRA</name>
<dbReference type="AlphaFoldDB" id="A0AAV0V3N9"/>
<feature type="region of interest" description="Disordered" evidence="4">
    <location>
        <begin position="259"/>
        <end position="280"/>
    </location>
</feature>
<evidence type="ECO:0000313" key="7">
    <source>
        <dbReference type="Proteomes" id="UP001162029"/>
    </source>
</evidence>
<reference evidence="6" key="1">
    <citation type="submission" date="2022-12" db="EMBL/GenBank/DDBJ databases">
        <authorList>
            <person name="Webb A."/>
        </authorList>
    </citation>
    <scope>NUCLEOTIDE SEQUENCE</scope>
    <source>
        <strain evidence="6">Pd1</strain>
    </source>
</reference>
<protein>
    <recommendedName>
        <fullName evidence="2">tRNA-intron lyase</fullName>
        <ecNumber evidence="2">4.6.1.16</ecNumber>
    </recommendedName>
</protein>
<organism evidence="6 7">
    <name type="scientific">Peronospora destructor</name>
    <dbReference type="NCBI Taxonomy" id="86335"/>
    <lineage>
        <taxon>Eukaryota</taxon>
        <taxon>Sar</taxon>
        <taxon>Stramenopiles</taxon>
        <taxon>Oomycota</taxon>
        <taxon>Peronosporomycetes</taxon>
        <taxon>Peronosporales</taxon>
        <taxon>Peronosporaceae</taxon>
        <taxon>Peronospora</taxon>
    </lineage>
</organism>
<comment type="catalytic activity">
    <reaction evidence="3">
        <text>pretRNA = a 3'-half-tRNA molecule with a 5'-OH end + a 5'-half-tRNA molecule with a 2',3'-cyclic phosphate end + an intron with a 2',3'-cyclic phosphate and a 5'-hydroxyl terminus.</text>
        <dbReference type="EC" id="4.6.1.16"/>
    </reaction>
</comment>
<dbReference type="GO" id="GO:0000214">
    <property type="term" value="C:tRNA-intron endonuclease complex"/>
    <property type="evidence" value="ECO:0007669"/>
    <property type="project" value="TreeGrafter"/>
</dbReference>
<dbReference type="InterPro" id="IPR006676">
    <property type="entry name" value="tRNA_splic"/>
</dbReference>
<evidence type="ECO:0000313" key="6">
    <source>
        <dbReference type="EMBL" id="CAI5743806.1"/>
    </source>
</evidence>
<dbReference type="GO" id="GO:0005737">
    <property type="term" value="C:cytoplasm"/>
    <property type="evidence" value="ECO:0007669"/>
    <property type="project" value="TreeGrafter"/>
</dbReference>
<dbReference type="EMBL" id="CANTFM010001934">
    <property type="protein sequence ID" value="CAI5743806.1"/>
    <property type="molecule type" value="Genomic_DNA"/>
</dbReference>
<dbReference type="InterPro" id="IPR006677">
    <property type="entry name" value="tRNA_intron_Endonuc_cat-like"/>
</dbReference>
<dbReference type="PANTHER" id="PTHR21227:SF0">
    <property type="entry name" value="TRNA-SPLICING ENDONUCLEASE SUBUNIT SEN2"/>
    <property type="match status" value="1"/>
</dbReference>
<accession>A0AAV0V3N9</accession>
<dbReference type="GO" id="GO:0003676">
    <property type="term" value="F:nucleic acid binding"/>
    <property type="evidence" value="ECO:0007669"/>
    <property type="project" value="InterPro"/>
</dbReference>
<feature type="compositionally biased region" description="Basic and acidic residues" evidence="4">
    <location>
        <begin position="268"/>
        <end position="280"/>
    </location>
</feature>
<comment type="caution">
    <text evidence="6">The sequence shown here is derived from an EMBL/GenBank/DDBJ whole genome shotgun (WGS) entry which is preliminary data.</text>
</comment>
<dbReference type="SUPFAM" id="SSF53032">
    <property type="entry name" value="tRNA-intron endonuclease catalytic domain-like"/>
    <property type="match status" value="1"/>
</dbReference>
<keyword evidence="7" id="KW-1185">Reference proteome</keyword>
<evidence type="ECO:0000256" key="3">
    <source>
        <dbReference type="ARBA" id="ARBA00034031"/>
    </source>
</evidence>
<dbReference type="GO" id="GO:0000379">
    <property type="term" value="P:tRNA-type intron splice site recognition and cleavage"/>
    <property type="evidence" value="ECO:0007669"/>
    <property type="project" value="TreeGrafter"/>
</dbReference>
<sequence length="280" mass="31629">MVAWKIVAPANEVEVTFDVEDEVAWQTFKTNGYGVAALQNLPVRLQVSGNVLKALPSLEIDTLEVKKRRHLSLPELYYAVAIDGVLRVNKPLRQLWERLQSSSVTFPRTFVVYQHFRRLGWIPKSGLNYGARYVLYRGSAAEFHSEYVVYVQDDGETSSWNQIQSLTRIAADVKKTVVLCTVINGKATADVSIENDVRSTVSSSAAGDNDLTFGTYSFHGIRYTVRAIAIRFWDATIANEPRSYTFLPQPILPKKIESTKNRTAKVPLRREDHRGLDHPT</sequence>
<proteinExistence type="inferred from homology"/>
<dbReference type="GO" id="GO:0000213">
    <property type="term" value="F:tRNA-intron lyase activity"/>
    <property type="evidence" value="ECO:0007669"/>
    <property type="project" value="UniProtKB-EC"/>
</dbReference>
<dbReference type="Pfam" id="PF01974">
    <property type="entry name" value="tRNA_int_endo"/>
    <property type="match status" value="1"/>
</dbReference>
<evidence type="ECO:0000256" key="4">
    <source>
        <dbReference type="SAM" id="MobiDB-lite"/>
    </source>
</evidence>
<comment type="similarity">
    <text evidence="1">Belongs to the tRNA-intron endonuclease family.</text>
</comment>
<dbReference type="NCBIfam" id="TIGR00324">
    <property type="entry name" value="endA"/>
    <property type="match status" value="1"/>
</dbReference>
<feature type="domain" description="tRNA intron endonuclease catalytic" evidence="5">
    <location>
        <begin position="106"/>
        <end position="182"/>
    </location>
</feature>
<gene>
    <name evidence="6" type="ORF">PDE001_LOCUS8994</name>
</gene>
<dbReference type="CDD" id="cd22363">
    <property type="entry name" value="tRNA-intron_lyase_C"/>
    <property type="match status" value="1"/>
</dbReference>
<dbReference type="InterPro" id="IPR036167">
    <property type="entry name" value="tRNA_intron_Endo_cat-like_sf"/>
</dbReference>
<evidence type="ECO:0000256" key="2">
    <source>
        <dbReference type="ARBA" id="ARBA00012573"/>
    </source>
</evidence>
<dbReference type="PANTHER" id="PTHR21227">
    <property type="entry name" value="TRNA-SPLICING ENDONUCLEASE SUBUNIT SEN2"/>
    <property type="match status" value="1"/>
</dbReference>
<dbReference type="Gene3D" id="3.40.1350.10">
    <property type="match status" value="1"/>
</dbReference>